<dbReference type="InterPro" id="IPR006311">
    <property type="entry name" value="TAT_signal"/>
</dbReference>
<dbReference type="InterPro" id="IPR012133">
    <property type="entry name" value="Alpha-hydoxy_acid_DH_FMN"/>
</dbReference>
<feature type="binding site" evidence="7">
    <location>
        <position position="318"/>
    </location>
    <ligand>
        <name>glyoxylate</name>
        <dbReference type="ChEBI" id="CHEBI:36655"/>
    </ligand>
</feature>
<keyword evidence="2 7" id="KW-0285">Flavoprotein</keyword>
<dbReference type="PROSITE" id="PS51318">
    <property type="entry name" value="TAT"/>
    <property type="match status" value="1"/>
</dbReference>
<dbReference type="Gene3D" id="3.20.20.70">
    <property type="entry name" value="Aldolase class I"/>
    <property type="match status" value="1"/>
</dbReference>
<dbReference type="SUPFAM" id="SSF51395">
    <property type="entry name" value="FMN-linked oxidoreductases"/>
    <property type="match status" value="1"/>
</dbReference>
<feature type="binding site" evidence="7">
    <location>
        <position position="315"/>
    </location>
    <ligand>
        <name>glyoxylate</name>
        <dbReference type="ChEBI" id="CHEBI:36655"/>
    </ligand>
</feature>
<evidence type="ECO:0000256" key="4">
    <source>
        <dbReference type="ARBA" id="ARBA00023002"/>
    </source>
</evidence>
<keyword evidence="8" id="KW-0732">Signal</keyword>
<gene>
    <name evidence="10" type="ORF">SAMN05444170_4058</name>
</gene>
<evidence type="ECO:0000313" key="11">
    <source>
        <dbReference type="Proteomes" id="UP000184096"/>
    </source>
</evidence>
<reference evidence="11" key="1">
    <citation type="submission" date="2016-11" db="EMBL/GenBank/DDBJ databases">
        <authorList>
            <person name="Varghese N."/>
            <person name="Submissions S."/>
        </authorList>
    </citation>
    <scope>NUCLEOTIDE SEQUENCE [LARGE SCALE GENOMIC DNA]</scope>
    <source>
        <strain evidence="11">GAS401</strain>
    </source>
</reference>
<feature type="signal peptide" evidence="8">
    <location>
        <begin position="1"/>
        <end position="30"/>
    </location>
</feature>
<protein>
    <submittedName>
        <fullName evidence="10">4-hydroxymandelate oxidase</fullName>
    </submittedName>
</protein>
<comment type="similarity">
    <text evidence="5">Belongs to the FMN-dependent alpha-hydroxy acid dehydrogenase family.</text>
</comment>
<feature type="binding site" evidence="7">
    <location>
        <position position="291"/>
    </location>
    <ligand>
        <name>FMN</name>
        <dbReference type="ChEBI" id="CHEBI:58210"/>
    </ligand>
</feature>
<dbReference type="CDD" id="cd02809">
    <property type="entry name" value="alpha_hydroxyacid_oxid_FMN"/>
    <property type="match status" value="1"/>
</dbReference>
<evidence type="ECO:0000256" key="3">
    <source>
        <dbReference type="ARBA" id="ARBA00022643"/>
    </source>
</evidence>
<dbReference type="PIRSF" id="PIRSF000138">
    <property type="entry name" value="Al-hdrx_acd_dh"/>
    <property type="match status" value="1"/>
</dbReference>
<comment type="cofactor">
    <cofactor evidence="1">
        <name>FMN</name>
        <dbReference type="ChEBI" id="CHEBI:58210"/>
    </cofactor>
</comment>
<evidence type="ECO:0000256" key="2">
    <source>
        <dbReference type="ARBA" id="ARBA00022630"/>
    </source>
</evidence>
<feature type="binding site" evidence="7">
    <location>
        <position position="185"/>
    </location>
    <ligand>
        <name>FMN</name>
        <dbReference type="ChEBI" id="CHEBI:58210"/>
    </ligand>
</feature>
<evidence type="ECO:0000256" key="5">
    <source>
        <dbReference type="ARBA" id="ARBA00024042"/>
    </source>
</evidence>
<evidence type="ECO:0000256" key="1">
    <source>
        <dbReference type="ARBA" id="ARBA00001917"/>
    </source>
</evidence>
<feature type="binding site" evidence="7">
    <location>
        <position position="82"/>
    </location>
    <ligand>
        <name>glyoxylate</name>
        <dbReference type="ChEBI" id="CHEBI:36655"/>
    </ligand>
</feature>
<feature type="binding site" evidence="7">
    <location>
        <begin position="369"/>
        <end position="370"/>
    </location>
    <ligand>
        <name>FMN</name>
        <dbReference type="ChEBI" id="CHEBI:58210"/>
    </ligand>
</feature>
<feature type="binding site" evidence="7">
    <location>
        <begin position="346"/>
        <end position="350"/>
    </location>
    <ligand>
        <name>FMN</name>
        <dbReference type="ChEBI" id="CHEBI:58210"/>
    </ligand>
</feature>
<dbReference type="PANTHER" id="PTHR10578:SF107">
    <property type="entry name" value="2-HYDROXYACID OXIDASE 1"/>
    <property type="match status" value="1"/>
</dbReference>
<feature type="domain" description="FMN hydroxy acid dehydrogenase" evidence="9">
    <location>
        <begin position="56"/>
        <end position="419"/>
    </location>
</feature>
<accession>A0A1M7U948</accession>
<feature type="binding site" evidence="7">
    <location>
        <position position="164"/>
    </location>
    <ligand>
        <name>FMN</name>
        <dbReference type="ChEBI" id="CHEBI:58210"/>
    </ligand>
</feature>
<dbReference type="PROSITE" id="PS51349">
    <property type="entry name" value="FMN_HYDROXY_ACID_DH_2"/>
    <property type="match status" value="1"/>
</dbReference>
<dbReference type="Pfam" id="PF01070">
    <property type="entry name" value="FMN_dh"/>
    <property type="match status" value="1"/>
</dbReference>
<feature type="binding site" evidence="7">
    <location>
        <begin position="135"/>
        <end position="137"/>
    </location>
    <ligand>
        <name>FMN</name>
        <dbReference type="ChEBI" id="CHEBI:58210"/>
    </ligand>
</feature>
<keyword evidence="3 7" id="KW-0288">FMN</keyword>
<feature type="binding site" evidence="7">
    <location>
        <position position="213"/>
    </location>
    <ligand>
        <name>FMN</name>
        <dbReference type="ChEBI" id="CHEBI:58210"/>
    </ligand>
</feature>
<dbReference type="InterPro" id="IPR000262">
    <property type="entry name" value="FMN-dep_DH"/>
</dbReference>
<evidence type="ECO:0000256" key="7">
    <source>
        <dbReference type="PIRSR" id="PIRSR000138-2"/>
    </source>
</evidence>
<dbReference type="EMBL" id="LT670849">
    <property type="protein sequence ID" value="SHN79569.1"/>
    <property type="molecule type" value="Genomic_DNA"/>
</dbReference>
<feature type="binding site" evidence="7">
    <location>
        <position position="187"/>
    </location>
    <ligand>
        <name>glyoxylate</name>
        <dbReference type="ChEBI" id="CHEBI:36655"/>
    </ligand>
</feature>
<dbReference type="PANTHER" id="PTHR10578">
    <property type="entry name" value="S -2-HYDROXY-ACID OXIDASE-RELATED"/>
    <property type="match status" value="1"/>
</dbReference>
<evidence type="ECO:0000259" key="9">
    <source>
        <dbReference type="PROSITE" id="PS51349"/>
    </source>
</evidence>
<evidence type="ECO:0000256" key="8">
    <source>
        <dbReference type="SAM" id="SignalP"/>
    </source>
</evidence>
<dbReference type="FunFam" id="3.20.20.70:FF:000029">
    <property type="entry name" value="L-lactate dehydrogenase"/>
    <property type="match status" value="1"/>
</dbReference>
<feature type="chain" id="PRO_5013314660" evidence="8">
    <location>
        <begin position="31"/>
        <end position="419"/>
    </location>
</feature>
<name>A0A1M7U948_9BRAD</name>
<evidence type="ECO:0000256" key="6">
    <source>
        <dbReference type="PIRSR" id="PIRSR000138-1"/>
    </source>
</evidence>
<feature type="active site" description="Proton acceptor" evidence="6">
    <location>
        <position position="315"/>
    </location>
</feature>
<organism evidence="10 11">
    <name type="scientific">Bradyrhizobium erythrophlei</name>
    <dbReference type="NCBI Taxonomy" id="1437360"/>
    <lineage>
        <taxon>Bacteria</taxon>
        <taxon>Pseudomonadati</taxon>
        <taxon>Pseudomonadota</taxon>
        <taxon>Alphaproteobacteria</taxon>
        <taxon>Hyphomicrobiales</taxon>
        <taxon>Nitrobacteraceae</taxon>
        <taxon>Bradyrhizobium</taxon>
    </lineage>
</organism>
<feature type="binding site" evidence="7">
    <location>
        <position position="313"/>
    </location>
    <ligand>
        <name>FMN</name>
        <dbReference type="ChEBI" id="CHEBI:58210"/>
    </ligand>
</feature>
<dbReference type="InterPro" id="IPR013785">
    <property type="entry name" value="Aldolase_TIM"/>
</dbReference>
<dbReference type="InterPro" id="IPR037396">
    <property type="entry name" value="FMN_HAD"/>
</dbReference>
<evidence type="ECO:0000313" key="10">
    <source>
        <dbReference type="EMBL" id="SHN79569.1"/>
    </source>
</evidence>
<dbReference type="GO" id="GO:0016614">
    <property type="term" value="F:oxidoreductase activity, acting on CH-OH group of donors"/>
    <property type="evidence" value="ECO:0007669"/>
    <property type="project" value="UniProtKB-ARBA"/>
</dbReference>
<sequence length="419" mass="45663">MLPEDVRTTSRRRFLQYCAASPLLASGAFAAKALEAPSKLPDPMMWAPPGSIEPIKSPKEAINVFDFEPVARANVPPAHFGYMASGIDDEVTLRANREDFRKFQLMPHRLNDVSKIDTSIELFGTKYDSPIFVCPTGANQFFHPDGELAVARAAKAGNHLQMLSTSSNFSVDDVTKERGGPVWFQLYASPSFEVAKALIKRADGAGCPVLMVTVDRLAGRNQETLFRLMKSDTRQCSGCHDRSSFASRALRRHNYDGIDLTGIKGAGESSNLDWDTVKRMRDVTKMKIMLKGIITADDAELAVQNGIDGILVSNHGGRGEDNGRSTIDALPEIITAVKGRMPVIVDSGFRRGTDAVKALAMGAQAVGVGRPYLWGLGAFGQEGVERVLELVRIETKAAMQQCGAKSVKELNASYVRRVT</sequence>
<dbReference type="AlphaFoldDB" id="A0A1M7U948"/>
<dbReference type="GO" id="GO:0010181">
    <property type="term" value="F:FMN binding"/>
    <property type="evidence" value="ECO:0007669"/>
    <property type="project" value="InterPro"/>
</dbReference>
<dbReference type="RefSeq" id="WP_172806054.1">
    <property type="nucleotide sequence ID" value="NZ_LT670849.1"/>
</dbReference>
<dbReference type="Proteomes" id="UP000184096">
    <property type="component" value="Chromosome I"/>
</dbReference>
<keyword evidence="4" id="KW-0560">Oxidoreductase</keyword>
<keyword evidence="11" id="KW-1185">Reference proteome</keyword>
<proteinExistence type="inferred from homology"/>